<keyword evidence="4" id="KW-1185">Reference proteome</keyword>
<name>A0A3B4AA29_9GOBI</name>
<feature type="domain" description="C-type lectin" evidence="2">
    <location>
        <begin position="57"/>
        <end position="162"/>
    </location>
</feature>
<organism evidence="3 4">
    <name type="scientific">Periophthalmus magnuspinnatus</name>
    <dbReference type="NCBI Taxonomy" id="409849"/>
    <lineage>
        <taxon>Eukaryota</taxon>
        <taxon>Metazoa</taxon>
        <taxon>Chordata</taxon>
        <taxon>Craniata</taxon>
        <taxon>Vertebrata</taxon>
        <taxon>Euteleostomi</taxon>
        <taxon>Actinopterygii</taxon>
        <taxon>Neopterygii</taxon>
        <taxon>Teleostei</taxon>
        <taxon>Neoteleostei</taxon>
        <taxon>Acanthomorphata</taxon>
        <taxon>Gobiaria</taxon>
        <taxon>Gobiiformes</taxon>
        <taxon>Gobioidei</taxon>
        <taxon>Gobiidae</taxon>
        <taxon>Oxudercinae</taxon>
        <taxon>Periophthalmus</taxon>
    </lineage>
</organism>
<reference evidence="3" key="2">
    <citation type="submission" date="2025-09" db="UniProtKB">
        <authorList>
            <consortium name="Ensembl"/>
        </authorList>
    </citation>
    <scope>IDENTIFICATION</scope>
</reference>
<dbReference type="SMART" id="SM00034">
    <property type="entry name" value="CLECT"/>
    <property type="match status" value="1"/>
</dbReference>
<dbReference type="PROSITE" id="PS50041">
    <property type="entry name" value="C_TYPE_LECTIN_2"/>
    <property type="match status" value="1"/>
</dbReference>
<dbReference type="STRING" id="409849.ENSPMGP00000013479"/>
<evidence type="ECO:0000259" key="2">
    <source>
        <dbReference type="PROSITE" id="PS50041"/>
    </source>
</evidence>
<dbReference type="Ensembl" id="ENSPMGT00000014379.1">
    <property type="protein sequence ID" value="ENSPMGP00000013479.1"/>
    <property type="gene ID" value="ENSPMGG00000011080.1"/>
</dbReference>
<protein>
    <recommendedName>
        <fullName evidence="2">C-type lectin domain-containing protein</fullName>
    </recommendedName>
</protein>
<dbReference type="PANTHER" id="PTHR45784">
    <property type="entry name" value="C-TYPE LECTIN DOMAIN FAMILY 20 MEMBER A-RELATED"/>
    <property type="match status" value="1"/>
</dbReference>
<dbReference type="InterPro" id="IPR016187">
    <property type="entry name" value="CTDL_fold"/>
</dbReference>
<dbReference type="PROSITE" id="PS00615">
    <property type="entry name" value="C_TYPE_LECTIN_1"/>
    <property type="match status" value="1"/>
</dbReference>
<dbReference type="InterPro" id="IPR001304">
    <property type="entry name" value="C-type_lectin-like"/>
</dbReference>
<evidence type="ECO:0000313" key="4">
    <source>
        <dbReference type="Proteomes" id="UP000261520"/>
    </source>
</evidence>
<dbReference type="AlphaFoldDB" id="A0A3B4AA29"/>
<dbReference type="Gene3D" id="3.10.100.10">
    <property type="entry name" value="Mannose-Binding Protein A, subunit A"/>
    <property type="match status" value="1"/>
</dbReference>
<dbReference type="Pfam" id="PF00059">
    <property type="entry name" value="Lectin_C"/>
    <property type="match status" value="1"/>
</dbReference>
<reference evidence="3" key="1">
    <citation type="submission" date="2025-08" db="UniProtKB">
        <authorList>
            <consortium name="Ensembl"/>
        </authorList>
    </citation>
    <scope>IDENTIFICATION</scope>
</reference>
<evidence type="ECO:0000256" key="1">
    <source>
        <dbReference type="ARBA" id="ARBA00023157"/>
    </source>
</evidence>
<dbReference type="Proteomes" id="UP000261520">
    <property type="component" value="Unplaced"/>
</dbReference>
<accession>A0A3B4AA29</accession>
<dbReference type="PANTHER" id="PTHR45784:SF3">
    <property type="entry name" value="C-TYPE LECTIN DOMAIN FAMILY 4 MEMBER K-LIKE-RELATED"/>
    <property type="match status" value="1"/>
</dbReference>
<evidence type="ECO:0000313" key="3">
    <source>
        <dbReference type="Ensembl" id="ENSPMGP00000013479.1"/>
    </source>
</evidence>
<dbReference type="InterPro" id="IPR018378">
    <property type="entry name" value="C-type_lectin_CS"/>
</dbReference>
<dbReference type="SUPFAM" id="SSF56436">
    <property type="entry name" value="C-type lectin-like"/>
    <property type="match status" value="1"/>
</dbReference>
<dbReference type="InterPro" id="IPR016186">
    <property type="entry name" value="C-type_lectin-like/link_sf"/>
</dbReference>
<keyword evidence="1" id="KW-1015">Disulfide bond</keyword>
<proteinExistence type="predicted"/>
<sequence length="182" mass="21332">MHILHFKFSSSVSQIKPYLFIHFNLITKTPNKSQKKKHSTFFFFFFLHIFRKCLKEYILITTPMTWYNSQSYCRQHYHDLAMIETSAENQAVTNLLSTTTTSVWIGLYRTPWRWSNGSTSTYRKWSTGEPNNNGGSEFCGSQSSSLEWNDAACTILGYFVCQRGILRIGDRLICFFHVQYMP</sequence>